<reference evidence="2 3" key="1">
    <citation type="submission" date="2018-12" db="EMBL/GenBank/DDBJ databases">
        <title>Flammeovirga pectinis sp. nov., isolated from the gut of the Korean scallop, Patinopecten yessoensis.</title>
        <authorList>
            <person name="Bae J.-W."/>
            <person name="Jeong Y.-S."/>
            <person name="Kang W."/>
        </authorList>
    </citation>
    <scope>NUCLEOTIDE SEQUENCE [LARGE SCALE GENOMIC DNA]</scope>
    <source>
        <strain evidence="2 3">L12M1</strain>
    </source>
</reference>
<protein>
    <submittedName>
        <fullName evidence="2">Peptidase</fullName>
    </submittedName>
</protein>
<dbReference type="OrthoDB" id="9782977at2"/>
<accession>A0A3Q9FN13</accession>
<evidence type="ECO:0000313" key="3">
    <source>
        <dbReference type="Proteomes" id="UP000267268"/>
    </source>
</evidence>
<dbReference type="Gene3D" id="2.40.70.10">
    <property type="entry name" value="Acid Proteases"/>
    <property type="match status" value="1"/>
</dbReference>
<keyword evidence="3" id="KW-1185">Reference proteome</keyword>
<proteinExistence type="predicted"/>
<dbReference type="PANTHER" id="PTHR38037:SF2">
    <property type="entry name" value="ATP-DEPENDENT ZINC PROTEASE DOMAIN-CONTAINING PROTEIN-RELATED"/>
    <property type="match status" value="1"/>
</dbReference>
<evidence type="ECO:0000313" key="2">
    <source>
        <dbReference type="EMBL" id="AZQ60902.1"/>
    </source>
</evidence>
<name>A0A3Q9FN13_9BACT</name>
<dbReference type="InterPro" id="IPR021109">
    <property type="entry name" value="Peptidase_aspartic_dom_sf"/>
</dbReference>
<sequence length="142" mass="16540">MKIIGRVDKVDFPELSLKNIKVKVDTGAYTSSIHCSEIKEIEVDQIKKLTFKVLDSECNKFKDKVITEENYQKRSIKSSFGDSEERFIIQSEIILFNTTYPIELSLTNRRDMKYPILIGRKFLSGKFIVDTSIKNQSYFLKI</sequence>
<organism evidence="2 3">
    <name type="scientific">Flammeovirga pectinis</name>
    <dbReference type="NCBI Taxonomy" id="2494373"/>
    <lineage>
        <taxon>Bacteria</taxon>
        <taxon>Pseudomonadati</taxon>
        <taxon>Bacteroidota</taxon>
        <taxon>Cytophagia</taxon>
        <taxon>Cytophagales</taxon>
        <taxon>Flammeovirgaceae</taxon>
        <taxon>Flammeovirga</taxon>
    </lineage>
</organism>
<evidence type="ECO:0000259" key="1">
    <source>
        <dbReference type="Pfam" id="PF05618"/>
    </source>
</evidence>
<dbReference type="RefSeq" id="WP_126610871.1">
    <property type="nucleotide sequence ID" value="NZ_CP034562.1"/>
</dbReference>
<dbReference type="Proteomes" id="UP000267268">
    <property type="component" value="Chromosome 1"/>
</dbReference>
<dbReference type="KEGG" id="fll:EI427_01335"/>
<dbReference type="EMBL" id="CP034562">
    <property type="protein sequence ID" value="AZQ60902.1"/>
    <property type="molecule type" value="Genomic_DNA"/>
</dbReference>
<dbReference type="PANTHER" id="PTHR38037">
    <property type="entry name" value="ZN_PROTEASE DOMAIN-CONTAINING PROTEIN"/>
    <property type="match status" value="1"/>
</dbReference>
<dbReference type="SUPFAM" id="SSF50630">
    <property type="entry name" value="Acid proteases"/>
    <property type="match status" value="1"/>
</dbReference>
<feature type="domain" description="Retropepsin-like aspartic endopeptidase" evidence="1">
    <location>
        <begin position="3"/>
        <end position="133"/>
    </location>
</feature>
<gene>
    <name evidence="2" type="ORF">EI427_01335</name>
</gene>
<dbReference type="Pfam" id="PF05618">
    <property type="entry name" value="Zn_protease"/>
    <property type="match status" value="1"/>
</dbReference>
<dbReference type="AlphaFoldDB" id="A0A3Q9FN13"/>
<dbReference type="InterPro" id="IPR008503">
    <property type="entry name" value="Asp_endopeptidase"/>
</dbReference>